<evidence type="ECO:0000313" key="3">
    <source>
        <dbReference type="Proteomes" id="UP000002488"/>
    </source>
</evidence>
<comment type="caution">
    <text evidence="2">The sequence shown here is derived from an EMBL/GenBank/DDBJ whole genome shotgun (WGS) entry which is preliminary data.</text>
</comment>
<accession>C6LMW4</accession>
<dbReference type="Proteomes" id="UP000002488">
    <property type="component" value="Unassembled WGS sequence"/>
</dbReference>
<name>C6LMW4_GIAIB</name>
<gene>
    <name evidence="2" type="ORF">GL50581_62</name>
</gene>
<reference evidence="2 3" key="1">
    <citation type="journal article" date="2009" name="PLoS Pathog.">
        <title>Draft genome sequencing of giardia intestinalis assemblage B isolate GS: is human giardiasis caused by two different species?</title>
        <authorList>
            <person name="Franzen O."/>
            <person name="Jerlstrom-Hultqvist J."/>
            <person name="Castro E."/>
            <person name="Sherwood E."/>
            <person name="Ankarklev J."/>
            <person name="Reiner D.S."/>
            <person name="Palm D."/>
            <person name="Andersson J.O."/>
            <person name="Andersson B."/>
            <person name="Svard S.G."/>
        </authorList>
    </citation>
    <scope>NUCLEOTIDE SEQUENCE [LARGE SCALE GENOMIC DNA]</scope>
    <source>
        <strain evidence="3">ATCC 50581 / GS clone H7</strain>
    </source>
</reference>
<feature type="region of interest" description="Disordered" evidence="1">
    <location>
        <begin position="138"/>
        <end position="178"/>
    </location>
</feature>
<protein>
    <submittedName>
        <fullName evidence="2">Uncharacterized protein</fullName>
    </submittedName>
</protein>
<evidence type="ECO:0000256" key="1">
    <source>
        <dbReference type="SAM" id="MobiDB-lite"/>
    </source>
</evidence>
<dbReference type="AlphaFoldDB" id="C6LMW4"/>
<feature type="region of interest" description="Disordered" evidence="1">
    <location>
        <begin position="207"/>
        <end position="244"/>
    </location>
</feature>
<organism evidence="2 3">
    <name type="scientific">Giardia intestinalis (strain ATCC 50581 / GS clone H7)</name>
    <name type="common">Giardia lamblia</name>
    <dbReference type="NCBI Taxonomy" id="598745"/>
    <lineage>
        <taxon>Eukaryota</taxon>
        <taxon>Metamonada</taxon>
        <taxon>Diplomonadida</taxon>
        <taxon>Hexamitidae</taxon>
        <taxon>Giardiinae</taxon>
        <taxon>Giardia</taxon>
    </lineage>
</organism>
<dbReference type="EMBL" id="ACGJ01000096">
    <property type="protein sequence ID" value="EET02643.1"/>
    <property type="molecule type" value="Genomic_DNA"/>
</dbReference>
<feature type="compositionally biased region" description="Gly residues" evidence="1">
    <location>
        <begin position="159"/>
        <end position="173"/>
    </location>
</feature>
<proteinExistence type="predicted"/>
<sequence>MVLWRGRGQRGLLPASGHATARGAPGAGHRWAARGALGRCCVLGSIGGAGTGGADIAAYAGGMQDGGGGAASQSQGPVWLLGAFGGRASVRGQEASGRGEALPRRSSGKHCPGHWLGVPGGRCAGVLRRVQVAGLGHGLGPLVRRRPPGARSSHIPHHVGGGTRGTEEAGGPGQTRTQSVHVLAQSPGPRPGLRRGSCAHTARRCLHSRGSAGGAAVGERGALDGPEEGPEGGAHGQDAGTSWQ</sequence>
<dbReference type="VEuPathDB" id="GiardiaDB:GL50581_62"/>
<evidence type="ECO:0000313" key="2">
    <source>
        <dbReference type="EMBL" id="EET02643.1"/>
    </source>
</evidence>